<dbReference type="GO" id="GO:0000226">
    <property type="term" value="P:microtubule cytoskeleton organization"/>
    <property type="evidence" value="ECO:0007669"/>
    <property type="project" value="EnsemblPlants"/>
</dbReference>
<dbReference type="AlphaFoldDB" id="A0A5K1G9M0"/>
<evidence type="ECO:0000256" key="4">
    <source>
        <dbReference type="ARBA" id="ARBA00022990"/>
    </source>
</evidence>
<dbReference type="Pfam" id="PF16752">
    <property type="entry name" value="TBCC_N"/>
    <property type="match status" value="1"/>
</dbReference>
<feature type="region of interest" description="Disordered" evidence="7">
    <location>
        <begin position="1"/>
        <end position="37"/>
    </location>
</feature>
<dbReference type="PANTHER" id="PTHR15139">
    <property type="entry name" value="TUBULIN FOLDING COFACTOR C"/>
    <property type="match status" value="1"/>
</dbReference>
<evidence type="ECO:0000256" key="3">
    <source>
        <dbReference type="ARBA" id="ARBA00022490"/>
    </source>
</evidence>
<dbReference type="GO" id="GO:0005737">
    <property type="term" value="C:cytoplasm"/>
    <property type="evidence" value="ECO:0007669"/>
    <property type="project" value="UniProtKB-SubCell"/>
</dbReference>
<keyword evidence="4" id="KW-0007">Acetylation</keyword>
<protein>
    <recommendedName>
        <fullName evidence="8">C-CAP/cofactor C-like domain-containing protein</fullName>
    </recommendedName>
</protein>
<comment type="similarity">
    <text evidence="2">Belongs to the TBCC family.</text>
</comment>
<keyword evidence="3" id="KW-0963">Cytoplasm</keyword>
<reference evidence="9" key="1">
    <citation type="submission" date="2019-09" db="EMBL/GenBank/DDBJ databases">
        <authorList>
            <person name="Zhang L."/>
        </authorList>
    </citation>
    <scope>NUCLEOTIDE SEQUENCE</scope>
</reference>
<dbReference type="OMA" id="YFQHEIT"/>
<dbReference type="InterPro" id="IPR038397">
    <property type="entry name" value="TBCC_N_sf"/>
</dbReference>
<organism evidence="9">
    <name type="scientific">Nymphaea colorata</name>
    <name type="common">pocket water lily</name>
    <dbReference type="NCBI Taxonomy" id="210225"/>
    <lineage>
        <taxon>Eukaryota</taxon>
        <taxon>Viridiplantae</taxon>
        <taxon>Streptophyta</taxon>
        <taxon>Embryophyta</taxon>
        <taxon>Tracheophyta</taxon>
        <taxon>Spermatophyta</taxon>
        <taxon>Magnoliopsida</taxon>
        <taxon>Nymphaeales</taxon>
        <taxon>Nymphaeaceae</taxon>
        <taxon>Nymphaea</taxon>
    </lineage>
</organism>
<dbReference type="InterPro" id="IPR012945">
    <property type="entry name" value="Tubulin-bd_cofactor_C_dom"/>
</dbReference>
<dbReference type="OrthoDB" id="194775at2759"/>
<comment type="subunit">
    <text evidence="6">Supercomplex made of cofactors A to E. Cofactors A and D function by capturing and stabilizing tubulin in a quasi-native conformation. Cofactor E binds to the cofactor D-tubulin complex; interaction with cofactor C then causes the release of tubulin polypeptides that are committed to the native state.</text>
</comment>
<feature type="domain" description="C-CAP/cofactor C-like" evidence="8">
    <location>
        <begin position="160"/>
        <end position="318"/>
    </location>
</feature>
<dbReference type="GO" id="GO:0007023">
    <property type="term" value="P:post-chaperonin tubulin folding pathway"/>
    <property type="evidence" value="ECO:0007669"/>
    <property type="project" value="InterPro"/>
</dbReference>
<dbReference type="Gramene" id="NC9G0012900.1">
    <property type="protein sequence ID" value="NC9G0012900.1:cds"/>
    <property type="gene ID" value="NC9G0012900"/>
</dbReference>
<dbReference type="PANTHER" id="PTHR15139:SF0">
    <property type="entry name" value="TUBULIN-SPECIFIC CHAPERONE C"/>
    <property type="match status" value="1"/>
</dbReference>
<keyword evidence="5" id="KW-0143">Chaperone</keyword>
<dbReference type="Gene3D" id="2.160.20.70">
    <property type="match status" value="1"/>
</dbReference>
<dbReference type="SMART" id="SM00673">
    <property type="entry name" value="CARP"/>
    <property type="match status" value="2"/>
</dbReference>
<evidence type="ECO:0000313" key="9">
    <source>
        <dbReference type="EMBL" id="VVW72827.1"/>
    </source>
</evidence>
<evidence type="ECO:0000256" key="1">
    <source>
        <dbReference type="ARBA" id="ARBA00004496"/>
    </source>
</evidence>
<evidence type="ECO:0000256" key="2">
    <source>
        <dbReference type="ARBA" id="ARBA00008848"/>
    </source>
</evidence>
<name>A0A5K1G9M0_9MAGN</name>
<dbReference type="Pfam" id="PF07986">
    <property type="entry name" value="TBCC"/>
    <property type="match status" value="1"/>
</dbReference>
<evidence type="ECO:0000259" key="8">
    <source>
        <dbReference type="PROSITE" id="PS51329"/>
    </source>
</evidence>
<comment type="subcellular location">
    <subcellularLocation>
        <location evidence="1">Cytoplasm</location>
    </subcellularLocation>
</comment>
<dbReference type="InterPro" id="IPR017901">
    <property type="entry name" value="C-CAP_CF_C-like"/>
</dbReference>
<dbReference type="PROSITE" id="PS51329">
    <property type="entry name" value="C_CAP_COFACTOR_C"/>
    <property type="match status" value="1"/>
</dbReference>
<dbReference type="InterPro" id="IPR031925">
    <property type="entry name" value="TBCC_N"/>
</dbReference>
<gene>
    <name evidence="9" type="ORF">NYM_LOCUS26414</name>
</gene>
<accession>A0A5K1G9M0</accession>
<dbReference type="EMBL" id="LR721787">
    <property type="protein sequence ID" value="VVW72827.1"/>
    <property type="molecule type" value="Genomic_DNA"/>
</dbReference>
<proteinExistence type="inferred from homology"/>
<sequence length="347" mass="38581">MEERRAAVFSRLAERHKSRTEQSISRRSDADAAPSFENPQTFLSRFSDAERSIRSKLDDFRSVPSPPDEVDRLKPLLEGIAVAIGDLEKLVAENSYFLPSYDVRSTQKTIAELKERLESTKAELLPRKKFSFGSKLGKTEKKAVMAGVGDTISSDASGSPASADANQVEGLGFAARETPGFRNVEGNVLVKDLGDSRDGDFAISDLKDSEVYLKGCSRAVFVHRLRDCRVFIGPVMGSVLIEDVEDCLFVVAAHQIRIHEAKRTDFCVRVRSKPIIEFCSGVRFAPYAFLYSGIENDLKEAGLGEETENWKNVEDFRWLRATPSPNWCVVPEEDRIDTVAFPDSGSS</sequence>
<evidence type="ECO:0000256" key="5">
    <source>
        <dbReference type="ARBA" id="ARBA00023186"/>
    </source>
</evidence>
<dbReference type="InterPro" id="IPR027684">
    <property type="entry name" value="TBCC"/>
</dbReference>
<evidence type="ECO:0000256" key="6">
    <source>
        <dbReference type="ARBA" id="ARBA00026055"/>
    </source>
</evidence>
<dbReference type="Gene3D" id="1.20.58.1250">
    <property type="entry name" value="Tubulin Binding Cofactor C, N-terminal domain"/>
    <property type="match status" value="1"/>
</dbReference>
<dbReference type="InterPro" id="IPR006599">
    <property type="entry name" value="CARP_motif"/>
</dbReference>
<dbReference type="InterPro" id="IPR016098">
    <property type="entry name" value="CAP/MinC_C"/>
</dbReference>
<dbReference type="GO" id="GO:0007021">
    <property type="term" value="P:tubulin complex assembly"/>
    <property type="evidence" value="ECO:0007669"/>
    <property type="project" value="TreeGrafter"/>
</dbReference>
<evidence type="ECO:0000256" key="7">
    <source>
        <dbReference type="SAM" id="MobiDB-lite"/>
    </source>
</evidence>
<dbReference type="GO" id="GO:0015631">
    <property type="term" value="F:tubulin binding"/>
    <property type="evidence" value="ECO:0007669"/>
    <property type="project" value="InterPro"/>
</dbReference>